<dbReference type="HOGENOM" id="CLU_980261_0_0_1"/>
<feature type="region of interest" description="Disordered" evidence="2">
    <location>
        <begin position="237"/>
        <end position="284"/>
    </location>
</feature>
<gene>
    <name evidence="3" type="primary">KAFR0L01590</name>
    <name evidence="3" type="ORF">KAFR_0L01590</name>
</gene>
<dbReference type="Proteomes" id="UP000005220">
    <property type="component" value="Chromosome 12"/>
</dbReference>
<dbReference type="OrthoDB" id="4035554at2759"/>
<evidence type="ECO:0000313" key="3">
    <source>
        <dbReference type="EMBL" id="CCF60769.1"/>
    </source>
</evidence>
<name>H2B2B9_KAZAF</name>
<dbReference type="GeneID" id="13886977"/>
<keyword evidence="1" id="KW-0175">Coiled coil</keyword>
<dbReference type="AlphaFoldDB" id="H2B2B9"/>
<accession>H2B2B9</accession>
<sequence length="284" mass="32843">MVSEVMRSSRISSCLDEQNKENFVRLWESTSSWNPPSRKITWRTGRPRMLPVGLPSRNTKLVRVLTERPINLANHSSHLLNEVLKETTKFDSNSISSATDPIIRDNVHEFNAELEKDNDILNYGKTRNLSSNNTNNRFSFISSTSTEFDPLDSFHNTALINDMDMKIKCLELQVNELKLQNERLINTMNENQLIRKINELETQFNDLKQARHDHHHHHHHQPKNRILRISTKELKKIEEHSTESSYSSSDSSSDSSCSDSDVETTPENLPNMRKTGFQLHLPVL</sequence>
<protein>
    <submittedName>
        <fullName evidence="3">Uncharacterized protein</fullName>
    </submittedName>
</protein>
<dbReference type="FunCoup" id="H2B2B9">
    <property type="interactions" value="51"/>
</dbReference>
<organism evidence="3 4">
    <name type="scientific">Kazachstania africana (strain ATCC 22294 / BCRC 22015 / CBS 2517 / CECT 1963 / NBRC 1671 / NRRL Y-8276)</name>
    <name type="common">Yeast</name>
    <name type="synonym">Kluyveromyces africanus</name>
    <dbReference type="NCBI Taxonomy" id="1071382"/>
    <lineage>
        <taxon>Eukaryota</taxon>
        <taxon>Fungi</taxon>
        <taxon>Dikarya</taxon>
        <taxon>Ascomycota</taxon>
        <taxon>Saccharomycotina</taxon>
        <taxon>Saccharomycetes</taxon>
        <taxon>Saccharomycetales</taxon>
        <taxon>Saccharomycetaceae</taxon>
        <taxon>Kazachstania</taxon>
    </lineage>
</organism>
<feature type="compositionally biased region" description="Low complexity" evidence="2">
    <location>
        <begin position="244"/>
        <end position="259"/>
    </location>
</feature>
<dbReference type="RefSeq" id="XP_003959904.1">
    <property type="nucleotide sequence ID" value="XM_003959855.1"/>
</dbReference>
<dbReference type="EMBL" id="HE650832">
    <property type="protein sequence ID" value="CCF60769.1"/>
    <property type="molecule type" value="Genomic_DNA"/>
</dbReference>
<proteinExistence type="predicted"/>
<evidence type="ECO:0000256" key="1">
    <source>
        <dbReference type="SAM" id="Coils"/>
    </source>
</evidence>
<keyword evidence="4" id="KW-1185">Reference proteome</keyword>
<reference evidence="3 4" key="1">
    <citation type="journal article" date="2011" name="Proc. Natl. Acad. Sci. U.S.A.">
        <title>Evolutionary erosion of yeast sex chromosomes by mating-type switching accidents.</title>
        <authorList>
            <person name="Gordon J.L."/>
            <person name="Armisen D."/>
            <person name="Proux-Wera E."/>
            <person name="Oheigeartaigh S.S."/>
            <person name="Byrne K.P."/>
            <person name="Wolfe K.H."/>
        </authorList>
    </citation>
    <scope>NUCLEOTIDE SEQUENCE [LARGE SCALE GENOMIC DNA]</scope>
    <source>
        <strain evidence="4">ATCC 22294 / BCRC 22015 / CBS 2517 / CECT 1963 / NBRC 1671 / NRRL Y-8276</strain>
    </source>
</reference>
<evidence type="ECO:0000256" key="2">
    <source>
        <dbReference type="SAM" id="MobiDB-lite"/>
    </source>
</evidence>
<dbReference type="STRING" id="1071382.H2B2B9"/>
<dbReference type="InParanoid" id="H2B2B9"/>
<evidence type="ECO:0000313" key="4">
    <source>
        <dbReference type="Proteomes" id="UP000005220"/>
    </source>
</evidence>
<feature type="coiled-coil region" evidence="1">
    <location>
        <begin position="160"/>
        <end position="210"/>
    </location>
</feature>
<dbReference type="KEGG" id="kaf:KAFR_0L01590"/>